<dbReference type="GO" id="GO:0005975">
    <property type="term" value="P:carbohydrate metabolic process"/>
    <property type="evidence" value="ECO:0007669"/>
    <property type="project" value="UniProtKB-UniRule"/>
</dbReference>
<evidence type="ECO:0000256" key="3">
    <source>
        <dbReference type="ARBA" id="ARBA00023277"/>
    </source>
</evidence>
<evidence type="ECO:0000313" key="6">
    <source>
        <dbReference type="EMBL" id="CUQ65331.1"/>
    </source>
</evidence>
<name>A0A0S4KLQ1_9BACT</name>
<comment type="caution">
    <text evidence="4">Lacks conserved residue(s) required for the propagation of feature annotation.</text>
</comment>
<feature type="binding site" evidence="4">
    <location>
        <position position="154"/>
    </location>
    <ligand>
        <name>NADP(+)</name>
        <dbReference type="ChEBI" id="CHEBI:58349"/>
    </ligand>
</feature>
<comment type="similarity">
    <text evidence="4">Belongs to the NAD(P)-dependent epimerase/dehydratase family. HldD subfamily.</text>
</comment>
<dbReference type="AlphaFoldDB" id="A0A0S4KLQ1"/>
<evidence type="ECO:0000256" key="4">
    <source>
        <dbReference type="HAMAP-Rule" id="MF_01601"/>
    </source>
</evidence>
<dbReference type="Gene3D" id="3.40.50.720">
    <property type="entry name" value="NAD(P)-binding Rossmann-like Domain"/>
    <property type="match status" value="1"/>
</dbReference>
<dbReference type="STRING" id="1715989.NITINOP_0355"/>
<dbReference type="PANTHER" id="PTHR43103">
    <property type="entry name" value="NUCLEOSIDE-DIPHOSPHATE-SUGAR EPIMERASE"/>
    <property type="match status" value="1"/>
</dbReference>
<feature type="binding site" evidence="4">
    <location>
        <position position="186"/>
    </location>
    <ligand>
        <name>NADP(+)</name>
        <dbReference type="ChEBI" id="CHEBI:58349"/>
    </ligand>
</feature>
<feature type="binding site" evidence="4">
    <location>
        <begin position="18"/>
        <end position="19"/>
    </location>
    <ligand>
        <name>NADP(+)</name>
        <dbReference type="ChEBI" id="CHEBI:58349"/>
    </ligand>
</feature>
<dbReference type="CDD" id="cd05248">
    <property type="entry name" value="ADP_GME_SDR_e"/>
    <property type="match status" value="1"/>
</dbReference>
<dbReference type="PANTHER" id="PTHR43103:SF3">
    <property type="entry name" value="ADP-L-GLYCERO-D-MANNO-HEPTOSE-6-EPIMERASE"/>
    <property type="match status" value="1"/>
</dbReference>
<feature type="binding site" evidence="4">
    <location>
        <position position="195"/>
    </location>
    <ligand>
        <name>substrate</name>
    </ligand>
</feature>
<keyword evidence="1 4" id="KW-0521">NADP</keyword>
<reference evidence="7" key="1">
    <citation type="submission" date="2015-09" db="EMBL/GenBank/DDBJ databases">
        <authorList>
            <person name="Daims H."/>
        </authorList>
    </citation>
    <scope>NUCLEOTIDE SEQUENCE [LARGE SCALE GENOMIC DNA]</scope>
</reference>
<evidence type="ECO:0000259" key="5">
    <source>
        <dbReference type="Pfam" id="PF01370"/>
    </source>
</evidence>
<dbReference type="GO" id="GO:0097171">
    <property type="term" value="P:ADP-L-glycero-beta-D-manno-heptose biosynthetic process"/>
    <property type="evidence" value="ECO:0007669"/>
    <property type="project" value="UniProtKB-UniPathway"/>
</dbReference>
<keyword evidence="2 4" id="KW-0413">Isomerase</keyword>
<keyword evidence="3 4" id="KW-0119">Carbohydrate metabolism</keyword>
<dbReference type="InterPro" id="IPR001509">
    <property type="entry name" value="Epimerase_deHydtase"/>
</dbReference>
<feature type="binding site" evidence="4">
    <location>
        <position position="223"/>
    </location>
    <ligand>
        <name>substrate</name>
    </ligand>
</feature>
<feature type="binding site" evidence="4">
    <location>
        <position position="177"/>
    </location>
    <ligand>
        <name>substrate</name>
    </ligand>
</feature>
<feature type="binding site" evidence="4">
    <location>
        <position position="288"/>
    </location>
    <ligand>
        <name>substrate</name>
    </ligand>
</feature>
<sequence length="338" mass="38196">MSRLDEKSRVLVTGGAGFIGSALVWGLNRRGCDRLVLVDRLRSADKWRHLGPLRFQDYLEADELLPRLLNGSLGKFDIVLHMGACSSTTERDVAYLIKNNFEFTKFLCHWALETGARFIYASSAATYGDGSGGMSDTDPDLDRLRPLNAYGFSKQLFDRYAWRAGVLDRIVGLKYFNVFGPNEDHKGDMRSVVNKATAQAQAEGTIRLFKSYRREYQDGEQQRDFLYVKDAVAMTLYLADHPTAAGLFNIGSGEAHTWKQLALSVFRALGKEPKIEFIDMPEDLRSRYQYYTKADIGKLRATGYDRPMISLDLAVRDYVSNYLVPDRVLDPSTDTFSA</sequence>
<dbReference type="UniPathway" id="UPA00356">
    <property type="reaction ID" value="UER00440"/>
</dbReference>
<comment type="subunit">
    <text evidence="4">Homopentamer.</text>
</comment>
<protein>
    <recommendedName>
        <fullName evidence="4">ADP-L-glycero-D-manno-heptose-6-epimerase</fullName>
        <ecNumber evidence="4">5.1.3.20</ecNumber>
    </recommendedName>
    <alternativeName>
        <fullName evidence="4">ADP-L-glycero-beta-D-manno-heptose-6-epimerase</fullName>
        <shortName evidence="4">ADP-glyceromanno-heptose 6-epimerase</shortName>
        <shortName evidence="4">ADP-hep 6-epimerase</shortName>
        <shortName evidence="4">AGME</shortName>
    </alternativeName>
</protein>
<comment type="function">
    <text evidence="4">Catalyzes the interconversion between ADP-D-glycero-beta-D-manno-heptose and ADP-L-glycero-beta-D-manno-heptose via an epimerization at carbon 6 of the heptose.</text>
</comment>
<feature type="active site" description="Proton acceptor" evidence="4">
    <location>
        <position position="150"/>
    </location>
</feature>
<dbReference type="Pfam" id="PF01370">
    <property type="entry name" value="Epimerase"/>
    <property type="match status" value="1"/>
</dbReference>
<dbReference type="RefSeq" id="WP_062482443.1">
    <property type="nucleotide sequence ID" value="NZ_LN885086.1"/>
</dbReference>
<feature type="binding site" evidence="4">
    <location>
        <position position="188"/>
    </location>
    <ligand>
        <name>substrate</name>
    </ligand>
</feature>
<gene>
    <name evidence="4 6" type="primary">hldD</name>
    <name evidence="6" type="ORF">NITINOP_0355</name>
</gene>
<comment type="cofactor">
    <cofactor evidence="4">
        <name>NADP(+)</name>
        <dbReference type="ChEBI" id="CHEBI:58349"/>
    </cofactor>
    <text evidence="4">Binds 1 NADP(+) per subunit.</text>
</comment>
<dbReference type="EMBL" id="LN885086">
    <property type="protein sequence ID" value="CUQ65331.1"/>
    <property type="molecule type" value="Genomic_DNA"/>
</dbReference>
<dbReference type="Gene3D" id="3.90.25.10">
    <property type="entry name" value="UDP-galactose 4-epimerase, domain 1"/>
    <property type="match status" value="1"/>
</dbReference>
<dbReference type="GO" id="GO:0050661">
    <property type="term" value="F:NADP binding"/>
    <property type="evidence" value="ECO:0007669"/>
    <property type="project" value="InterPro"/>
</dbReference>
<dbReference type="GO" id="GO:0008712">
    <property type="term" value="F:ADP-glyceromanno-heptose 6-epimerase activity"/>
    <property type="evidence" value="ECO:0007669"/>
    <property type="project" value="UniProtKB-UniRule"/>
</dbReference>
<dbReference type="NCBIfam" id="TIGR02197">
    <property type="entry name" value="heptose_epim"/>
    <property type="match status" value="1"/>
</dbReference>
<comment type="pathway">
    <text evidence="4">Nucleotide-sugar biosynthesis; ADP-L-glycero-beta-D-manno-heptose biosynthesis; ADP-L-glycero-beta-D-manno-heptose from D-glycero-beta-D-manno-heptose 7-phosphate: step 4/4.</text>
</comment>
<comment type="catalytic activity">
    <reaction evidence="4">
        <text>ADP-D-glycero-beta-D-manno-heptose = ADP-L-glycero-beta-D-manno-heptose</text>
        <dbReference type="Rhea" id="RHEA:17577"/>
        <dbReference type="ChEBI" id="CHEBI:59967"/>
        <dbReference type="ChEBI" id="CHEBI:61506"/>
        <dbReference type="EC" id="5.1.3.20"/>
    </reaction>
</comment>
<dbReference type="EC" id="5.1.3.20" evidence="4"/>
<feature type="binding site" evidence="4">
    <location>
        <begin position="39"/>
        <end position="40"/>
    </location>
    <ligand>
        <name>NADP(+)</name>
        <dbReference type="ChEBI" id="CHEBI:58349"/>
    </ligand>
</feature>
<dbReference type="SUPFAM" id="SSF51735">
    <property type="entry name" value="NAD(P)-binding Rossmann-fold domains"/>
    <property type="match status" value="1"/>
</dbReference>
<evidence type="ECO:0000256" key="2">
    <source>
        <dbReference type="ARBA" id="ARBA00023235"/>
    </source>
</evidence>
<dbReference type="OrthoDB" id="9811743at2"/>
<evidence type="ECO:0000256" key="1">
    <source>
        <dbReference type="ARBA" id="ARBA00022857"/>
    </source>
</evidence>
<dbReference type="InterPro" id="IPR011912">
    <property type="entry name" value="Heptose_epim"/>
</dbReference>
<feature type="binding site" evidence="4">
    <location>
        <position position="178"/>
    </location>
    <ligand>
        <name>NADP(+)</name>
        <dbReference type="ChEBI" id="CHEBI:58349"/>
    </ligand>
</feature>
<accession>A0A0S4KLQ1</accession>
<proteinExistence type="inferred from homology"/>
<dbReference type="KEGG" id="nio:NITINOP_0355"/>
<feature type="domain" description="NAD-dependent epimerase/dehydratase" evidence="5">
    <location>
        <begin position="10"/>
        <end position="251"/>
    </location>
</feature>
<dbReference type="HAMAP" id="MF_01601">
    <property type="entry name" value="Heptose_epimerase"/>
    <property type="match status" value="1"/>
</dbReference>
<comment type="domain">
    <text evidence="4">Contains a large N-terminal NADP-binding domain, and a smaller C-terminal substrate-binding domain.</text>
</comment>
<keyword evidence="7" id="KW-1185">Reference proteome</keyword>
<feature type="binding site" evidence="4">
    <location>
        <begin position="82"/>
        <end position="86"/>
    </location>
    <ligand>
        <name>NADP(+)</name>
        <dbReference type="ChEBI" id="CHEBI:58349"/>
    </ligand>
</feature>
<evidence type="ECO:0000313" key="7">
    <source>
        <dbReference type="Proteomes" id="UP000066284"/>
    </source>
</evidence>
<dbReference type="InterPro" id="IPR036291">
    <property type="entry name" value="NAD(P)-bd_dom_sf"/>
</dbReference>
<feature type="binding site" evidence="4">
    <location>
        <position position="46"/>
    </location>
    <ligand>
        <name>NADP(+)</name>
        <dbReference type="ChEBI" id="CHEBI:58349"/>
    </ligand>
</feature>
<organism evidence="6 7">
    <name type="scientific">Candidatus Nitrospira inopinata</name>
    <dbReference type="NCBI Taxonomy" id="1715989"/>
    <lineage>
        <taxon>Bacteria</taxon>
        <taxon>Pseudomonadati</taxon>
        <taxon>Nitrospirota</taxon>
        <taxon>Nitrospiria</taxon>
        <taxon>Nitrospirales</taxon>
        <taxon>Nitrospiraceae</taxon>
        <taxon>Nitrospira</taxon>
    </lineage>
</organism>
<dbReference type="Proteomes" id="UP000066284">
    <property type="component" value="Chromosome 1"/>
</dbReference>
<feature type="active site" description="Proton acceptor" evidence="4">
    <location>
        <position position="186"/>
    </location>
</feature>
<feature type="binding site" evidence="4">
    <location>
        <position position="99"/>
    </location>
    <ligand>
        <name>NADP(+)</name>
        <dbReference type="ChEBI" id="CHEBI:58349"/>
    </ligand>
</feature>
<feature type="binding site" evidence="4">
    <location>
        <begin position="209"/>
        <end position="212"/>
    </location>
    <ligand>
        <name>substrate</name>
    </ligand>
</feature>